<proteinExistence type="predicted"/>
<organism evidence="2 3">
    <name type="scientific">Afipia felis</name>
    <name type="common">Cat scratch disease bacillus</name>
    <dbReference type="NCBI Taxonomy" id="1035"/>
    <lineage>
        <taxon>Bacteria</taxon>
        <taxon>Pseudomonadati</taxon>
        <taxon>Pseudomonadota</taxon>
        <taxon>Alphaproteobacteria</taxon>
        <taxon>Hyphomicrobiales</taxon>
        <taxon>Nitrobacteraceae</taxon>
        <taxon>Afipia</taxon>
    </lineage>
</organism>
<keyword evidence="1" id="KW-1133">Transmembrane helix</keyword>
<dbReference type="EMBL" id="UIGB01000001">
    <property type="protein sequence ID" value="SUU83891.1"/>
    <property type="molecule type" value="Genomic_DNA"/>
</dbReference>
<protein>
    <submittedName>
        <fullName evidence="2">Uncharacterized protein</fullName>
    </submittedName>
</protein>
<evidence type="ECO:0000313" key="2">
    <source>
        <dbReference type="EMBL" id="SUU83891.1"/>
    </source>
</evidence>
<feature type="transmembrane region" description="Helical" evidence="1">
    <location>
        <begin position="21"/>
        <end position="43"/>
    </location>
</feature>
<gene>
    <name evidence="2" type="ORF">NCTC12722_01070</name>
</gene>
<keyword evidence="1" id="KW-0812">Transmembrane</keyword>
<reference evidence="2 3" key="1">
    <citation type="submission" date="2018-06" db="EMBL/GenBank/DDBJ databases">
        <authorList>
            <consortium name="Pathogen Informatics"/>
            <person name="Doyle S."/>
        </authorList>
    </citation>
    <scope>NUCLEOTIDE SEQUENCE [LARGE SCALE GENOMIC DNA]</scope>
    <source>
        <strain evidence="2 3">NCTC12722</strain>
    </source>
</reference>
<sequence length="63" mass="6732">MIGSRIKLTKIPSGAMAITAVKLLAPGFIVQNMIVMAGVPVIVKTVMENFVPRPLTDSFALSF</sequence>
<dbReference type="Proteomes" id="UP000254343">
    <property type="component" value="Unassembled WGS sequence"/>
</dbReference>
<dbReference type="AlphaFoldDB" id="A0A380W4K5"/>
<accession>A0A380W4K5</accession>
<name>A0A380W4K5_AFIFE</name>
<keyword evidence="1" id="KW-0472">Membrane</keyword>
<evidence type="ECO:0000313" key="3">
    <source>
        <dbReference type="Proteomes" id="UP000254343"/>
    </source>
</evidence>
<evidence type="ECO:0000256" key="1">
    <source>
        <dbReference type="SAM" id="Phobius"/>
    </source>
</evidence>